<reference evidence="1 2" key="1">
    <citation type="submission" date="2018-04" db="EMBL/GenBank/DDBJ databases">
        <title>Novel Campyloabacter and Helicobacter Species and Strains.</title>
        <authorList>
            <person name="Mannion A.J."/>
            <person name="Shen Z."/>
            <person name="Fox J.G."/>
        </authorList>
    </citation>
    <scope>NUCLEOTIDE SEQUENCE [LARGE SCALE GENOMIC DNA]</scope>
    <source>
        <strain evidence="1 2">MIT 97-5075</strain>
    </source>
</reference>
<sequence>MATSENFKDFVLEMLYNALQGEQYRFSAKKMFGEYCIYVLDSSSPVPKPIFLLCDEILYVKQHEILKPILESATKGFPYSGAKEYYILDVDSPSLLKEVVLVLAPTLPIPKPKKAKK</sequence>
<protein>
    <submittedName>
        <fullName evidence="1">Transcriptional regulator</fullName>
    </submittedName>
</protein>
<dbReference type="SUPFAM" id="SSF159894">
    <property type="entry name" value="YgaC/TfoX-N like"/>
    <property type="match status" value="1"/>
</dbReference>
<proteinExistence type="predicted"/>
<organism evidence="1 2">
    <name type="scientific">Helicobacter aurati</name>
    <dbReference type="NCBI Taxonomy" id="137778"/>
    <lineage>
        <taxon>Bacteria</taxon>
        <taxon>Pseudomonadati</taxon>
        <taxon>Campylobacterota</taxon>
        <taxon>Epsilonproteobacteria</taxon>
        <taxon>Campylobacterales</taxon>
        <taxon>Helicobacteraceae</taxon>
        <taxon>Helicobacter</taxon>
    </lineage>
</organism>
<evidence type="ECO:0000313" key="2">
    <source>
        <dbReference type="Proteomes" id="UP000256424"/>
    </source>
</evidence>
<dbReference type="AlphaFoldDB" id="A0A3D8IX23"/>
<gene>
    <name evidence="1" type="ORF">CQA66_08690</name>
</gene>
<dbReference type="OrthoDB" id="8687154at2"/>
<comment type="caution">
    <text evidence="1">The sequence shown here is derived from an EMBL/GenBank/DDBJ whole genome shotgun (WGS) entry which is preliminary data.</text>
</comment>
<accession>A0A3D8IX23</accession>
<name>A0A3D8IX23_9HELI</name>
<dbReference type="RefSeq" id="WP_104763800.1">
    <property type="nucleotide sequence ID" value="NZ_FZPM01000037.1"/>
</dbReference>
<dbReference type="EMBL" id="NXLW01000023">
    <property type="protein sequence ID" value="RDU69829.1"/>
    <property type="molecule type" value="Genomic_DNA"/>
</dbReference>
<keyword evidence="2" id="KW-1185">Reference proteome</keyword>
<dbReference type="Proteomes" id="UP000256424">
    <property type="component" value="Unassembled WGS sequence"/>
</dbReference>
<evidence type="ECO:0000313" key="1">
    <source>
        <dbReference type="EMBL" id="RDU69829.1"/>
    </source>
</evidence>